<feature type="non-terminal residue" evidence="1">
    <location>
        <position position="1"/>
    </location>
</feature>
<dbReference type="Proteomes" id="UP000177622">
    <property type="component" value="Unassembled WGS sequence"/>
</dbReference>
<dbReference type="AlphaFoldDB" id="A0A1F5KZ08"/>
<accession>A0A1F5KZ08</accession>
<dbReference type="EMBL" id="LXJU01000349">
    <property type="protein sequence ID" value="OGE46176.1"/>
    <property type="molecule type" value="Genomic_DNA"/>
</dbReference>
<evidence type="ECO:0000313" key="2">
    <source>
        <dbReference type="Proteomes" id="UP000177622"/>
    </source>
</evidence>
<proteinExistence type="predicted"/>
<evidence type="ECO:0000313" key="1">
    <source>
        <dbReference type="EMBL" id="OGE46176.1"/>
    </source>
</evidence>
<dbReference type="STRING" id="1835702.A0A1F5KZ08"/>
<dbReference type="GeneID" id="34583042"/>
<comment type="caution">
    <text evidence="1">The sequence shown here is derived from an EMBL/GenBank/DDBJ whole genome shotgun (WGS) entry which is preliminary data.</text>
</comment>
<gene>
    <name evidence="1" type="ORF">PENARI_c349G07070</name>
</gene>
<organism evidence="1 2">
    <name type="scientific">Penicillium arizonense</name>
    <dbReference type="NCBI Taxonomy" id="1835702"/>
    <lineage>
        <taxon>Eukaryota</taxon>
        <taxon>Fungi</taxon>
        <taxon>Dikarya</taxon>
        <taxon>Ascomycota</taxon>
        <taxon>Pezizomycotina</taxon>
        <taxon>Eurotiomycetes</taxon>
        <taxon>Eurotiomycetidae</taxon>
        <taxon>Eurotiales</taxon>
        <taxon>Aspergillaceae</taxon>
        <taxon>Penicillium</taxon>
    </lineage>
</organism>
<sequence length="57" mass="6285">AFQSNRIAISGKLSLPAWFQLPLVSKHSLPLSYSFLLTLIGRGAIVLVDRVMFLLKG</sequence>
<keyword evidence="2" id="KW-1185">Reference proteome</keyword>
<protein>
    <submittedName>
        <fullName evidence="1">Uncharacterized protein</fullName>
    </submittedName>
</protein>
<name>A0A1F5KZ08_PENAI</name>
<dbReference type="RefSeq" id="XP_022481836.1">
    <property type="nucleotide sequence ID" value="XM_022638308.1"/>
</dbReference>
<reference evidence="1 2" key="1">
    <citation type="journal article" date="2016" name="Sci. Rep.">
        <title>Penicillium arizonense, a new, genome sequenced fungal species, reveals a high chemical diversity in secreted metabolites.</title>
        <authorList>
            <person name="Grijseels S."/>
            <person name="Nielsen J.C."/>
            <person name="Randelovic M."/>
            <person name="Nielsen J."/>
            <person name="Nielsen K.F."/>
            <person name="Workman M."/>
            <person name="Frisvad J.C."/>
        </authorList>
    </citation>
    <scope>NUCLEOTIDE SEQUENCE [LARGE SCALE GENOMIC DNA]</scope>
    <source>
        <strain evidence="1 2">CBS 141311</strain>
    </source>
</reference>